<evidence type="ECO:0000256" key="3">
    <source>
        <dbReference type="ARBA" id="ARBA00023015"/>
    </source>
</evidence>
<dbReference type="GO" id="GO:0005654">
    <property type="term" value="C:nucleoplasm"/>
    <property type="evidence" value="ECO:0007669"/>
    <property type="project" value="UniProtKB-ARBA"/>
</dbReference>
<dbReference type="EMBL" id="JAGTXO010000009">
    <property type="protein sequence ID" value="KAG8465919.1"/>
    <property type="molecule type" value="Genomic_DNA"/>
</dbReference>
<evidence type="ECO:0000313" key="8">
    <source>
        <dbReference type="Proteomes" id="UP000751190"/>
    </source>
</evidence>
<keyword evidence="3" id="KW-0805">Transcription regulation</keyword>
<evidence type="ECO:0000313" key="7">
    <source>
        <dbReference type="EMBL" id="KAG8465919.1"/>
    </source>
</evidence>
<name>A0A8J5XSU5_DIALT</name>
<protein>
    <submittedName>
        <fullName evidence="7">Uncharacterized protein</fullName>
    </submittedName>
</protein>
<accession>A0A8J5XSU5</accession>
<feature type="compositionally biased region" description="Low complexity" evidence="6">
    <location>
        <begin position="183"/>
        <end position="195"/>
    </location>
</feature>
<evidence type="ECO:0000256" key="5">
    <source>
        <dbReference type="ARBA" id="ARBA00023242"/>
    </source>
</evidence>
<evidence type="ECO:0000256" key="4">
    <source>
        <dbReference type="ARBA" id="ARBA00023163"/>
    </source>
</evidence>
<dbReference type="Proteomes" id="UP000751190">
    <property type="component" value="Unassembled WGS sequence"/>
</dbReference>
<comment type="subcellular location">
    <subcellularLocation>
        <location evidence="1">Nucleus</location>
    </subcellularLocation>
</comment>
<sequence>MEVELRQIREGLHPTLKAELRKLEEARQRQKAEAQALRESRERLADEDFERERKAAEADFKAEEESLRERFLFEFEERRRRTDEGRFDGQFSQMRAAAIRKMRTRSNVDAAGGAAAANPAARAKREKLPWAAVQFALKQSEVHDDFEELQRSQALSLRHAEDAAAAEEAQAAKKPRVAPEQTKAAAARKAGARGKQQPELNMKGKAPSEASGSRITVWYEETTTRGKQDVPYVGTVTGLKKDGLAVRFDGSPDDEELITNDDEWLWGEHKKKPSHGVR</sequence>
<dbReference type="OMA" id="RITVWYE"/>
<dbReference type="OrthoDB" id="10465455at2759"/>
<evidence type="ECO:0000256" key="2">
    <source>
        <dbReference type="ARBA" id="ARBA00022491"/>
    </source>
</evidence>
<dbReference type="Pfam" id="PF08598">
    <property type="entry name" value="Sds3"/>
    <property type="match status" value="1"/>
</dbReference>
<keyword evidence="5" id="KW-0539">Nucleus</keyword>
<evidence type="ECO:0000256" key="1">
    <source>
        <dbReference type="ARBA" id="ARBA00004123"/>
    </source>
</evidence>
<keyword evidence="2" id="KW-0678">Repressor</keyword>
<keyword evidence="8" id="KW-1185">Reference proteome</keyword>
<dbReference type="AlphaFoldDB" id="A0A8J5XSU5"/>
<dbReference type="InterPro" id="IPR013907">
    <property type="entry name" value="Sds3"/>
</dbReference>
<reference evidence="7" key="1">
    <citation type="submission" date="2021-05" db="EMBL/GenBank/DDBJ databases">
        <title>The genome of the haptophyte Pavlova lutheri (Diacronema luteri, Pavlovales) - a model for lipid biosynthesis in eukaryotic algae.</title>
        <authorList>
            <person name="Hulatt C.J."/>
            <person name="Posewitz M.C."/>
        </authorList>
    </citation>
    <scope>NUCLEOTIDE SEQUENCE</scope>
    <source>
        <strain evidence="7">NIVA-4/92</strain>
    </source>
</reference>
<comment type="caution">
    <text evidence="7">The sequence shown here is derived from an EMBL/GenBank/DDBJ whole genome shotgun (WGS) entry which is preliminary data.</text>
</comment>
<evidence type="ECO:0000256" key="6">
    <source>
        <dbReference type="SAM" id="MobiDB-lite"/>
    </source>
</evidence>
<proteinExistence type="predicted"/>
<feature type="region of interest" description="Disordered" evidence="6">
    <location>
        <begin position="29"/>
        <end position="60"/>
    </location>
</feature>
<dbReference type="GO" id="GO:0010468">
    <property type="term" value="P:regulation of gene expression"/>
    <property type="evidence" value="ECO:0007669"/>
    <property type="project" value="UniProtKB-ARBA"/>
</dbReference>
<gene>
    <name evidence="7" type="ORF">KFE25_005489</name>
</gene>
<feature type="region of interest" description="Disordered" evidence="6">
    <location>
        <begin position="150"/>
        <end position="216"/>
    </location>
</feature>
<keyword evidence="4" id="KW-0804">Transcription</keyword>
<organism evidence="7 8">
    <name type="scientific">Diacronema lutheri</name>
    <name type="common">Unicellular marine alga</name>
    <name type="synonym">Monochrysis lutheri</name>
    <dbReference type="NCBI Taxonomy" id="2081491"/>
    <lineage>
        <taxon>Eukaryota</taxon>
        <taxon>Haptista</taxon>
        <taxon>Haptophyta</taxon>
        <taxon>Pavlovophyceae</taxon>
        <taxon>Pavlovales</taxon>
        <taxon>Pavlovaceae</taxon>
        <taxon>Diacronema</taxon>
    </lineage>
</organism>